<evidence type="ECO:0000256" key="4">
    <source>
        <dbReference type="ARBA" id="ARBA00022842"/>
    </source>
</evidence>
<evidence type="ECO:0000256" key="2">
    <source>
        <dbReference type="ARBA" id="ARBA00005568"/>
    </source>
</evidence>
<evidence type="ECO:0000313" key="6">
    <source>
        <dbReference type="EMBL" id="MCJ2178447.1"/>
    </source>
</evidence>
<keyword evidence="3" id="KW-0479">Metal-binding</keyword>
<evidence type="ECO:0000256" key="3">
    <source>
        <dbReference type="ARBA" id="ARBA00022723"/>
    </source>
</evidence>
<keyword evidence="6" id="KW-0456">Lyase</keyword>
<keyword evidence="7" id="KW-1185">Reference proteome</keyword>
<dbReference type="Pfam" id="PF03328">
    <property type="entry name" value="HpcH_HpaI"/>
    <property type="match status" value="1"/>
</dbReference>
<reference evidence="6" key="1">
    <citation type="submission" date="2022-03" db="EMBL/GenBank/DDBJ databases">
        <title>Identification of a novel bacterium isolated from mangrove sediments.</title>
        <authorList>
            <person name="Pan X."/>
        </authorList>
    </citation>
    <scope>NUCLEOTIDE SEQUENCE</scope>
    <source>
        <strain evidence="6">B2580</strain>
    </source>
</reference>
<dbReference type="InterPro" id="IPR011206">
    <property type="entry name" value="Citrate_lyase_beta/mcl1/mcl2"/>
</dbReference>
<dbReference type="InterPro" id="IPR040442">
    <property type="entry name" value="Pyrv_kinase-like_dom_sf"/>
</dbReference>
<evidence type="ECO:0000313" key="7">
    <source>
        <dbReference type="Proteomes" id="UP001162880"/>
    </source>
</evidence>
<comment type="cofactor">
    <cofactor evidence="1">
        <name>Mg(2+)</name>
        <dbReference type="ChEBI" id="CHEBI:18420"/>
    </cofactor>
</comment>
<dbReference type="SUPFAM" id="SSF51621">
    <property type="entry name" value="Phosphoenolpyruvate/pyruvate domain"/>
    <property type="match status" value="1"/>
</dbReference>
<evidence type="ECO:0000256" key="1">
    <source>
        <dbReference type="ARBA" id="ARBA00001946"/>
    </source>
</evidence>
<sequence>MKYRSWLVVSGASEVQLGAAFGTGADCVVVDLADTVPHEARARARQMGAEWLTAHRTNLFGSRGMSRWVRVNALESGCSREDLAAVMAGAPDGVILPRAAGPEAVRHLASEIYELEQHFALPAGSTRILPVVGETPVAAMQISHYLEAAHQRLCGLTWSEAGLAASLGATSAREGEGSRSDVSRFVRAQTLLTAHAAHIVAIEAPCRDCEDETAIKAMAQRARADGFTGMFAVHPRQVDVINLAFTPGIREIEEAQEIVAAFEMNPHAVSLPLRGRTVERAELVRAQRVAHLAETEIFGNDARRRSILRPA</sequence>
<protein>
    <submittedName>
        <fullName evidence="6">CoA ester lyase</fullName>
    </submittedName>
</protein>
<dbReference type="Gene3D" id="3.20.20.60">
    <property type="entry name" value="Phosphoenolpyruvate-binding domains"/>
    <property type="match status" value="1"/>
</dbReference>
<feature type="domain" description="HpcH/HpaI aldolase/citrate lyase" evidence="5">
    <location>
        <begin position="4"/>
        <end position="235"/>
    </location>
</feature>
<name>A0ABT0B057_9SPHN</name>
<dbReference type="GO" id="GO:0016829">
    <property type="term" value="F:lyase activity"/>
    <property type="evidence" value="ECO:0007669"/>
    <property type="project" value="UniProtKB-KW"/>
</dbReference>
<dbReference type="InterPro" id="IPR005000">
    <property type="entry name" value="Aldolase/citrate-lyase_domain"/>
</dbReference>
<evidence type="ECO:0000259" key="5">
    <source>
        <dbReference type="Pfam" id="PF03328"/>
    </source>
</evidence>
<dbReference type="PANTHER" id="PTHR32308:SF0">
    <property type="entry name" value="HPCH_HPAI ALDOLASE_CITRATE LYASE DOMAIN-CONTAINING PROTEIN"/>
    <property type="match status" value="1"/>
</dbReference>
<dbReference type="EMBL" id="JALHLE010000009">
    <property type="protein sequence ID" value="MCJ2178447.1"/>
    <property type="molecule type" value="Genomic_DNA"/>
</dbReference>
<dbReference type="RefSeq" id="WP_243992507.1">
    <property type="nucleotide sequence ID" value="NZ_JALHLE010000009.1"/>
</dbReference>
<keyword evidence="4" id="KW-0460">Magnesium</keyword>
<dbReference type="Proteomes" id="UP001162880">
    <property type="component" value="Unassembled WGS sequence"/>
</dbReference>
<dbReference type="PANTHER" id="PTHR32308">
    <property type="entry name" value="LYASE BETA SUBUNIT, PUTATIVE (AFU_ORTHOLOGUE AFUA_4G13030)-RELATED"/>
    <property type="match status" value="1"/>
</dbReference>
<proteinExistence type="inferred from homology"/>
<dbReference type="PIRSF" id="PIRSF015582">
    <property type="entry name" value="Cit_lyase_B"/>
    <property type="match status" value="1"/>
</dbReference>
<comment type="similarity">
    <text evidence="2">Belongs to the HpcH/HpaI aldolase family.</text>
</comment>
<gene>
    <name evidence="6" type="ORF">MTR64_07715</name>
</gene>
<dbReference type="InterPro" id="IPR015813">
    <property type="entry name" value="Pyrv/PenolPyrv_kinase-like_dom"/>
</dbReference>
<comment type="caution">
    <text evidence="6">The sequence shown here is derived from an EMBL/GenBank/DDBJ whole genome shotgun (WGS) entry which is preliminary data.</text>
</comment>
<organism evidence="6 7">
    <name type="scientific">Novosphingobium album</name>
    <name type="common">ex Hu et al. 2023</name>
    <dbReference type="NCBI Taxonomy" id="2930093"/>
    <lineage>
        <taxon>Bacteria</taxon>
        <taxon>Pseudomonadati</taxon>
        <taxon>Pseudomonadota</taxon>
        <taxon>Alphaproteobacteria</taxon>
        <taxon>Sphingomonadales</taxon>
        <taxon>Sphingomonadaceae</taxon>
        <taxon>Novosphingobium</taxon>
    </lineage>
</organism>
<accession>A0ABT0B057</accession>